<proteinExistence type="predicted"/>
<feature type="transmembrane region" description="Helical" evidence="2">
    <location>
        <begin position="150"/>
        <end position="171"/>
    </location>
</feature>
<evidence type="ECO:0000256" key="1">
    <source>
        <dbReference type="SAM" id="MobiDB-lite"/>
    </source>
</evidence>
<evidence type="ECO:0000313" key="3">
    <source>
        <dbReference type="EMBL" id="OAA82442.1"/>
    </source>
</evidence>
<dbReference type="Proteomes" id="UP000076881">
    <property type="component" value="Unassembled WGS sequence"/>
</dbReference>
<sequence length="230" mass="25984">MSTPTRRYIASPLAKKFPGPDTKIKYFFPDPSIQFVIGTLVTSPLFILATLIIIGTISEADAHLAPCRDSMNLPLHLAAIYSMMVWLLWRVASALNFAPAVYLDRLVYTSRIGWTLQFCVCFPWLYTLWKMLYFYLFVFLLEQESGFGRALVIMSNIGALDMGIFRMNIVGPFLRSVVWVLFGAGLMYTVSFIAFALVVCYQKVAGYGEKHTHAPSQNPSLPDKNEIEKV</sequence>
<feature type="transmembrane region" description="Helical" evidence="2">
    <location>
        <begin position="75"/>
        <end position="92"/>
    </location>
</feature>
<feature type="transmembrane region" description="Helical" evidence="2">
    <location>
        <begin position="112"/>
        <end position="138"/>
    </location>
</feature>
<feature type="transmembrane region" description="Helical" evidence="2">
    <location>
        <begin position="33"/>
        <end position="54"/>
    </location>
</feature>
<keyword evidence="2" id="KW-0812">Transmembrane</keyword>
<feature type="transmembrane region" description="Helical" evidence="2">
    <location>
        <begin position="177"/>
        <end position="201"/>
    </location>
</feature>
<protein>
    <submittedName>
        <fullName evidence="3">Uncharacterized protein</fullName>
    </submittedName>
</protein>
<keyword evidence="2" id="KW-0472">Membrane</keyword>
<evidence type="ECO:0000256" key="2">
    <source>
        <dbReference type="SAM" id="Phobius"/>
    </source>
</evidence>
<gene>
    <name evidence="3" type="ORF">LEL_01987</name>
</gene>
<comment type="caution">
    <text evidence="3">The sequence shown here is derived from an EMBL/GenBank/DDBJ whole genome shotgun (WGS) entry which is preliminary data.</text>
</comment>
<feature type="region of interest" description="Disordered" evidence="1">
    <location>
        <begin position="211"/>
        <end position="230"/>
    </location>
</feature>
<keyword evidence="2" id="KW-1133">Transmembrane helix</keyword>
<name>A0A162KH94_CORDF</name>
<organism evidence="3 4">
    <name type="scientific">Akanthomyces lecanii RCEF 1005</name>
    <dbReference type="NCBI Taxonomy" id="1081108"/>
    <lineage>
        <taxon>Eukaryota</taxon>
        <taxon>Fungi</taxon>
        <taxon>Dikarya</taxon>
        <taxon>Ascomycota</taxon>
        <taxon>Pezizomycotina</taxon>
        <taxon>Sordariomycetes</taxon>
        <taxon>Hypocreomycetidae</taxon>
        <taxon>Hypocreales</taxon>
        <taxon>Cordycipitaceae</taxon>
        <taxon>Akanthomyces</taxon>
        <taxon>Cordyceps confragosa</taxon>
    </lineage>
</organism>
<dbReference type="EMBL" id="AZHF01000001">
    <property type="protein sequence ID" value="OAA82442.1"/>
    <property type="molecule type" value="Genomic_DNA"/>
</dbReference>
<keyword evidence="4" id="KW-1185">Reference proteome</keyword>
<dbReference type="OrthoDB" id="10477114at2759"/>
<evidence type="ECO:0000313" key="4">
    <source>
        <dbReference type="Proteomes" id="UP000076881"/>
    </source>
</evidence>
<dbReference type="AlphaFoldDB" id="A0A162KH94"/>
<reference evidence="3 4" key="1">
    <citation type="journal article" date="2016" name="Genome Biol. Evol.">
        <title>Divergent and convergent evolution of fungal pathogenicity.</title>
        <authorList>
            <person name="Shang Y."/>
            <person name="Xiao G."/>
            <person name="Zheng P."/>
            <person name="Cen K."/>
            <person name="Zhan S."/>
            <person name="Wang C."/>
        </authorList>
    </citation>
    <scope>NUCLEOTIDE SEQUENCE [LARGE SCALE GENOMIC DNA]</scope>
    <source>
        <strain evidence="3 4">RCEF 1005</strain>
    </source>
</reference>
<accession>A0A162KH94</accession>